<proteinExistence type="predicted"/>
<gene>
    <name evidence="2" type="ORF">E6C48_00705</name>
</gene>
<dbReference type="InterPro" id="IPR025227">
    <property type="entry name" value="DUF4169"/>
</dbReference>
<name>A0ABY2QBZ9_9HYPH</name>
<dbReference type="Proteomes" id="UP000306441">
    <property type="component" value="Unassembled WGS sequence"/>
</dbReference>
<dbReference type="Pfam" id="PF13770">
    <property type="entry name" value="DUF4169"/>
    <property type="match status" value="1"/>
</dbReference>
<dbReference type="EMBL" id="SSNY01000001">
    <property type="protein sequence ID" value="THF59618.1"/>
    <property type="molecule type" value="Genomic_DNA"/>
</dbReference>
<comment type="caution">
    <text evidence="2">The sequence shown here is derived from an EMBL/GenBank/DDBJ whole genome shotgun (WGS) entry which is preliminary data.</text>
</comment>
<accession>A0ABY2QBZ9</accession>
<keyword evidence="3" id="KW-1185">Reference proteome</keyword>
<dbReference type="RefSeq" id="WP_136352971.1">
    <property type="nucleotide sequence ID" value="NZ_SSNY01000001.1"/>
</dbReference>
<evidence type="ECO:0000256" key="1">
    <source>
        <dbReference type="SAM" id="MobiDB-lite"/>
    </source>
</evidence>
<organism evidence="2 3">
    <name type="scientific">Ollibium composti</name>
    <dbReference type="NCBI Taxonomy" id="2675109"/>
    <lineage>
        <taxon>Bacteria</taxon>
        <taxon>Pseudomonadati</taxon>
        <taxon>Pseudomonadota</taxon>
        <taxon>Alphaproteobacteria</taxon>
        <taxon>Hyphomicrobiales</taxon>
        <taxon>Phyllobacteriaceae</taxon>
        <taxon>Ollibium</taxon>
    </lineage>
</organism>
<evidence type="ECO:0000313" key="2">
    <source>
        <dbReference type="EMBL" id="THF59618.1"/>
    </source>
</evidence>
<evidence type="ECO:0000313" key="3">
    <source>
        <dbReference type="Proteomes" id="UP000306441"/>
    </source>
</evidence>
<feature type="region of interest" description="Disordered" evidence="1">
    <location>
        <begin position="1"/>
        <end position="63"/>
    </location>
</feature>
<protein>
    <submittedName>
        <fullName evidence="2">DUF4169 family protein</fullName>
    </submittedName>
</protein>
<reference evidence="2 3" key="1">
    <citation type="submission" date="2019-04" db="EMBL/GenBank/DDBJ databases">
        <title>Mesorhizobium composti sp. nov., isolated from compost.</title>
        <authorList>
            <person name="Lin S.-Y."/>
            <person name="Hameed A."/>
            <person name="Hsieh Y.-T."/>
            <person name="Young C.-C."/>
        </authorList>
    </citation>
    <scope>NUCLEOTIDE SEQUENCE [LARGE SCALE GENOMIC DNA]</scope>
    <source>
        <strain evidence="2 3">CC-YTH430</strain>
    </source>
</reference>
<feature type="compositionally biased region" description="Basic and acidic residues" evidence="1">
    <location>
        <begin position="32"/>
        <end position="63"/>
    </location>
</feature>
<sequence>MAEIVNLRQARKQKARADKERTAAGNRAAYGRTKDERERQRRLDEQAGRFIDGHLREPAPDET</sequence>